<comment type="catalytic activity">
    <reaction evidence="9">
        <text>glycyl-[protein] + reduced [flavodoxin] + S-adenosyl-L-methionine = glycin-2-yl radical-[protein] + semiquinone [flavodoxin] + 5'-deoxyadenosine + L-methionine + H(+)</text>
        <dbReference type="Rhea" id="RHEA:61976"/>
        <dbReference type="Rhea" id="RHEA-COMP:10622"/>
        <dbReference type="Rhea" id="RHEA-COMP:14480"/>
        <dbReference type="Rhea" id="RHEA-COMP:15993"/>
        <dbReference type="Rhea" id="RHEA-COMP:15994"/>
        <dbReference type="ChEBI" id="CHEBI:15378"/>
        <dbReference type="ChEBI" id="CHEBI:17319"/>
        <dbReference type="ChEBI" id="CHEBI:29947"/>
        <dbReference type="ChEBI" id="CHEBI:32722"/>
        <dbReference type="ChEBI" id="CHEBI:57618"/>
        <dbReference type="ChEBI" id="CHEBI:57844"/>
        <dbReference type="ChEBI" id="CHEBI:59789"/>
        <dbReference type="ChEBI" id="CHEBI:140311"/>
    </reaction>
</comment>
<dbReference type="Proteomes" id="UP001284901">
    <property type="component" value="Unassembled WGS sequence"/>
</dbReference>
<dbReference type="EMBL" id="JAWNFV010000009">
    <property type="protein sequence ID" value="MDY5140693.1"/>
    <property type="molecule type" value="Genomic_DNA"/>
</dbReference>
<dbReference type="InterPro" id="IPR001989">
    <property type="entry name" value="Radical_activat_CS"/>
</dbReference>
<keyword evidence="5" id="KW-0479">Metal-binding</keyword>
<feature type="region of interest" description="Disordered" evidence="10">
    <location>
        <begin position="313"/>
        <end position="342"/>
    </location>
</feature>
<evidence type="ECO:0000313" key="14">
    <source>
        <dbReference type="EMBL" id="MDY5146346.1"/>
    </source>
</evidence>
<evidence type="ECO:0000256" key="4">
    <source>
        <dbReference type="ARBA" id="ARBA00022691"/>
    </source>
</evidence>
<keyword evidence="3" id="KW-0004">4Fe-4S</keyword>
<dbReference type="SFLD" id="SFLDS00029">
    <property type="entry name" value="Radical_SAM"/>
    <property type="match status" value="1"/>
</dbReference>
<dbReference type="PROSITE" id="PS51918">
    <property type="entry name" value="RADICAL_SAM"/>
    <property type="match status" value="1"/>
</dbReference>
<dbReference type="PIRSF" id="PIRSF000371">
    <property type="entry name" value="PFL_act_enz"/>
    <property type="match status" value="1"/>
</dbReference>
<keyword evidence="6" id="KW-0560">Oxidoreductase</keyword>
<evidence type="ECO:0000259" key="11">
    <source>
        <dbReference type="PROSITE" id="PS51379"/>
    </source>
</evidence>
<evidence type="ECO:0000256" key="2">
    <source>
        <dbReference type="ARBA" id="ARBA00009777"/>
    </source>
</evidence>
<dbReference type="EMBL" id="JAWNFY010000011">
    <property type="protein sequence ID" value="MDY5146346.1"/>
    <property type="molecule type" value="Genomic_DNA"/>
</dbReference>
<name>A0AAW9HPH8_9ACTO</name>
<dbReference type="GeneID" id="92813698"/>
<dbReference type="GO" id="GO:0046872">
    <property type="term" value="F:metal ion binding"/>
    <property type="evidence" value="ECO:0007669"/>
    <property type="project" value="UniProtKB-KW"/>
</dbReference>
<keyword evidence="4" id="KW-0949">S-adenosyl-L-methionine</keyword>
<feature type="domain" description="4Fe-4S ferredoxin-type" evidence="11">
    <location>
        <begin position="49"/>
        <end position="78"/>
    </location>
</feature>
<evidence type="ECO:0000259" key="12">
    <source>
        <dbReference type="PROSITE" id="PS51918"/>
    </source>
</evidence>
<reference evidence="13 15" key="1">
    <citation type="submission" date="2023-10" db="EMBL/GenBank/DDBJ databases">
        <title>Whole Genome based description of the genera Actinobaculum and Actinotignum reveals a complex phylogenetic relationship within the species included in the genus Actinotignum.</title>
        <authorList>
            <person name="Jensen C.S."/>
            <person name="Dargis R."/>
            <person name="Kemp M."/>
            <person name="Christensen J.J."/>
        </authorList>
    </citation>
    <scope>NUCLEOTIDE SEQUENCE</scope>
    <source>
        <strain evidence="14 15">SLA_B089</strain>
        <strain evidence="13">SLA_B245</strain>
    </source>
</reference>
<evidence type="ECO:0000256" key="5">
    <source>
        <dbReference type="ARBA" id="ARBA00022723"/>
    </source>
</evidence>
<dbReference type="InterPro" id="IPR040074">
    <property type="entry name" value="BssD/PflA/YjjW"/>
</dbReference>
<dbReference type="NCBIfam" id="TIGR02494">
    <property type="entry name" value="PFLE_PFLC"/>
    <property type="match status" value="1"/>
</dbReference>
<evidence type="ECO:0000256" key="1">
    <source>
        <dbReference type="ARBA" id="ARBA00001966"/>
    </source>
</evidence>
<accession>A0AAW9HPH8</accession>
<evidence type="ECO:0000313" key="16">
    <source>
        <dbReference type="Proteomes" id="UP001288320"/>
    </source>
</evidence>
<dbReference type="GO" id="GO:0051539">
    <property type="term" value="F:4 iron, 4 sulfur cluster binding"/>
    <property type="evidence" value="ECO:0007669"/>
    <property type="project" value="UniProtKB-KW"/>
</dbReference>
<dbReference type="PANTHER" id="PTHR30352">
    <property type="entry name" value="PYRUVATE FORMATE-LYASE-ACTIVATING ENZYME"/>
    <property type="match status" value="1"/>
</dbReference>
<dbReference type="SFLD" id="SFLDG01066">
    <property type="entry name" value="organic_radical-activating_enz"/>
    <property type="match status" value="1"/>
</dbReference>
<dbReference type="InterPro" id="IPR007197">
    <property type="entry name" value="rSAM"/>
</dbReference>
<dbReference type="GO" id="GO:0016491">
    <property type="term" value="F:oxidoreductase activity"/>
    <property type="evidence" value="ECO:0007669"/>
    <property type="project" value="UniProtKB-KW"/>
</dbReference>
<dbReference type="PANTHER" id="PTHR30352:SF4">
    <property type="entry name" value="PYRUVATE FORMATE-LYASE 2-ACTIVATING ENZYME"/>
    <property type="match status" value="1"/>
</dbReference>
<feature type="domain" description="Radical SAM core" evidence="12">
    <location>
        <begin position="18"/>
        <end position="298"/>
    </location>
</feature>
<dbReference type="InterPro" id="IPR034457">
    <property type="entry name" value="Organic_radical-activating"/>
</dbReference>
<keyword evidence="15" id="KW-1185">Reference proteome</keyword>
<protein>
    <submittedName>
        <fullName evidence="13">Glycyl-radical enzyme activating protein</fullName>
    </submittedName>
</protein>
<comment type="caution">
    <text evidence="13">The sequence shown here is derived from an EMBL/GenBank/DDBJ whole genome shotgun (WGS) entry which is preliminary data.</text>
</comment>
<dbReference type="Pfam" id="PF04055">
    <property type="entry name" value="Radical_SAM"/>
    <property type="match status" value="1"/>
</dbReference>
<dbReference type="Proteomes" id="UP001288320">
    <property type="component" value="Unassembled WGS sequence"/>
</dbReference>
<dbReference type="InterPro" id="IPR017896">
    <property type="entry name" value="4Fe4S_Fe-S-bd"/>
</dbReference>
<dbReference type="AlphaFoldDB" id="A0AAW9HPH8"/>
<comment type="similarity">
    <text evidence="2">Belongs to the organic radical-activating enzymes family.</text>
</comment>
<dbReference type="InterPro" id="IPR058240">
    <property type="entry name" value="rSAM_sf"/>
</dbReference>
<organism evidence="13 16">
    <name type="scientific">Actinotignum timonense</name>
    <dbReference type="NCBI Taxonomy" id="1870995"/>
    <lineage>
        <taxon>Bacteria</taxon>
        <taxon>Bacillati</taxon>
        <taxon>Actinomycetota</taxon>
        <taxon>Actinomycetes</taxon>
        <taxon>Actinomycetales</taxon>
        <taxon>Actinomycetaceae</taxon>
        <taxon>Actinotignum</taxon>
    </lineage>
</organism>
<dbReference type="RefSeq" id="WP_087069823.1">
    <property type="nucleotide sequence ID" value="NZ_CAUPFC010000011.1"/>
</dbReference>
<evidence type="ECO:0000313" key="13">
    <source>
        <dbReference type="EMBL" id="MDY5140693.1"/>
    </source>
</evidence>
<feature type="compositionally biased region" description="Low complexity" evidence="10">
    <location>
        <begin position="318"/>
        <end position="331"/>
    </location>
</feature>
<evidence type="ECO:0000256" key="9">
    <source>
        <dbReference type="ARBA" id="ARBA00047365"/>
    </source>
</evidence>
<dbReference type="SFLD" id="SFLDG01118">
    <property type="entry name" value="activating_enzymes__group_2"/>
    <property type="match status" value="1"/>
</dbReference>
<dbReference type="SUPFAM" id="SSF54862">
    <property type="entry name" value="4Fe-4S ferredoxins"/>
    <property type="match status" value="2"/>
</dbReference>
<dbReference type="InterPro" id="IPR012839">
    <property type="entry name" value="Organic_radical_activase"/>
</dbReference>
<comment type="cofactor">
    <cofactor evidence="1">
        <name>[4Fe-4S] cluster</name>
        <dbReference type="ChEBI" id="CHEBI:49883"/>
    </cofactor>
</comment>
<keyword evidence="7" id="KW-0408">Iron</keyword>
<evidence type="ECO:0000256" key="10">
    <source>
        <dbReference type="SAM" id="MobiDB-lite"/>
    </source>
</evidence>
<dbReference type="SUPFAM" id="SSF102114">
    <property type="entry name" value="Radical SAM enzymes"/>
    <property type="match status" value="1"/>
</dbReference>
<proteinExistence type="inferred from homology"/>
<dbReference type="Gene3D" id="3.20.20.70">
    <property type="entry name" value="Aldolase class I"/>
    <property type="match status" value="1"/>
</dbReference>
<evidence type="ECO:0000256" key="7">
    <source>
        <dbReference type="ARBA" id="ARBA00023004"/>
    </source>
</evidence>
<evidence type="ECO:0000313" key="15">
    <source>
        <dbReference type="Proteomes" id="UP001284901"/>
    </source>
</evidence>
<evidence type="ECO:0000256" key="3">
    <source>
        <dbReference type="ARBA" id="ARBA00022485"/>
    </source>
</evidence>
<dbReference type="PROSITE" id="PS01087">
    <property type="entry name" value="RADICAL_ACTIVATING"/>
    <property type="match status" value="1"/>
</dbReference>
<dbReference type="PROSITE" id="PS51379">
    <property type="entry name" value="4FE4S_FER_2"/>
    <property type="match status" value="1"/>
</dbReference>
<evidence type="ECO:0000256" key="6">
    <source>
        <dbReference type="ARBA" id="ARBA00023002"/>
    </source>
</evidence>
<dbReference type="InterPro" id="IPR013785">
    <property type="entry name" value="Aldolase_TIM"/>
</dbReference>
<sequence length="342" mass="37432">MSRVRLATVFNVQRYSIHDGPGIRTVIFLKGCSLACGWCANPESINGFREVMFAPDKCIDCGICIDLAENGEVTRGPEGTVVLHREKIKPANLEWAESCPTGALSVYGQRRTVDDLVEEAARDKLFFDRSGGGVTFSGGEPLLQAQFVAQACEELHRRGITTAVETCGNVRLRAIQLVEPHMDLFICDLKLLDDDAHQRATGGGNARILETISYLGEHHGASTMVRTPLIPDVTMASAQIDANIAFLRSVGVRHYDVLPFHRLGTGKYTGLGRTYPFAHTETPADELVEEYRARIRAAGMSTEFPETPLIHADVSALPDSSESDSVQPESSHPNHMARRAMA</sequence>
<dbReference type="Gene3D" id="3.30.70.20">
    <property type="match status" value="1"/>
</dbReference>
<evidence type="ECO:0000256" key="8">
    <source>
        <dbReference type="ARBA" id="ARBA00023014"/>
    </source>
</evidence>
<gene>
    <name evidence="13" type="ORF">R6G74_05120</name>
    <name evidence="14" type="ORF">R6P33_04825</name>
</gene>
<keyword evidence="8" id="KW-0411">Iron-sulfur</keyword>